<dbReference type="FunFam" id="3.30.70.1560:FF:000001">
    <property type="entry name" value="Pseudouridine synthase"/>
    <property type="match status" value="1"/>
</dbReference>
<dbReference type="EMBL" id="AMYT01000007">
    <property type="protein sequence ID" value="EKU27854.1"/>
    <property type="molecule type" value="Genomic_DNA"/>
</dbReference>
<comment type="caution">
    <text evidence="7">The sequence shown here is derived from an EMBL/GenBank/DDBJ whole genome shotgun (WGS) entry which is preliminary data.</text>
</comment>
<dbReference type="GO" id="GO:0120159">
    <property type="term" value="F:rRNA pseudouridine synthase activity"/>
    <property type="evidence" value="ECO:0007669"/>
    <property type="project" value="UniProtKB-ARBA"/>
</dbReference>
<dbReference type="InterPro" id="IPR018496">
    <property type="entry name" value="PsdUridine_synth_RsuA/RluB_CS"/>
</dbReference>
<dbReference type="InterPro" id="IPR050343">
    <property type="entry name" value="RsuA_PseudoU_synthase"/>
</dbReference>
<keyword evidence="3 5" id="KW-0413">Isomerase</keyword>
<dbReference type="PATRIC" id="fig|1234409.3.peg.85"/>
<dbReference type="PANTHER" id="PTHR47683">
    <property type="entry name" value="PSEUDOURIDINE SYNTHASE FAMILY PROTEIN-RELATED"/>
    <property type="match status" value="1"/>
</dbReference>
<dbReference type="RefSeq" id="WP_009488279.1">
    <property type="nucleotide sequence ID" value="NZ_AMYT01000007.1"/>
</dbReference>
<keyword evidence="8" id="KW-1185">Reference proteome</keyword>
<evidence type="ECO:0000256" key="4">
    <source>
        <dbReference type="PROSITE-ProRule" id="PRU00182"/>
    </source>
</evidence>
<dbReference type="InterPro" id="IPR036986">
    <property type="entry name" value="S4_RNA-bd_sf"/>
</dbReference>
<dbReference type="InterPro" id="IPR020094">
    <property type="entry name" value="TruA/RsuA/RluB/E/F_N"/>
</dbReference>
<dbReference type="Pfam" id="PF00849">
    <property type="entry name" value="PseudoU_synth_2"/>
    <property type="match status" value="1"/>
</dbReference>
<feature type="domain" description="RNA-binding S4" evidence="6">
    <location>
        <begin position="1"/>
        <end position="59"/>
    </location>
</feature>
<comment type="similarity">
    <text evidence="1 5">Belongs to the pseudouridine synthase RsuA family.</text>
</comment>
<dbReference type="CDD" id="cd02553">
    <property type="entry name" value="PseudoU_synth_RsuA"/>
    <property type="match status" value="1"/>
</dbReference>
<dbReference type="CDD" id="cd00165">
    <property type="entry name" value="S4"/>
    <property type="match status" value="1"/>
</dbReference>
<keyword evidence="7" id="KW-0456">Lyase</keyword>
<accession>K8Z9X5</accession>
<dbReference type="EC" id="5.4.99.-" evidence="5"/>
<evidence type="ECO:0000256" key="3">
    <source>
        <dbReference type="ARBA" id="ARBA00023235"/>
    </source>
</evidence>
<dbReference type="Gene3D" id="3.30.70.1560">
    <property type="entry name" value="Alpha-L RNA-binding motif"/>
    <property type="match status" value="1"/>
</dbReference>
<evidence type="ECO:0000313" key="7">
    <source>
        <dbReference type="EMBL" id="EKU27854.1"/>
    </source>
</evidence>
<dbReference type="eggNOG" id="COG1187">
    <property type="taxonomic scope" value="Bacteria"/>
</dbReference>
<sequence>MRIDQLLSKVGYGSRKEVKQLLKKEEVCCDGKRIKDGKYQVDPEQQLITVNQEKIQYQKYRYYLLNKPKGCVSATEDAQHRTVLSYLKKEDQKEVFPVGRLDKDTTGLLLLTNNGELAHELLAPKKHVDKLYWAKIDGPVTKEAQEAFAKGISLNEKEQAKPAQLNPLAQKEGDWAEVTISEGKFHQVKRMFHAVGREVLALERRSMGPLQLPNDLAQGEYRPLTKEELSALERLTGIEL</sequence>
<dbReference type="GO" id="GO:0016829">
    <property type="term" value="F:lyase activity"/>
    <property type="evidence" value="ECO:0007669"/>
    <property type="project" value="UniProtKB-KW"/>
</dbReference>
<evidence type="ECO:0000256" key="1">
    <source>
        <dbReference type="ARBA" id="ARBA00008348"/>
    </source>
</evidence>
<protein>
    <recommendedName>
        <fullName evidence="5">Pseudouridine synthase</fullName>
        <ecNumber evidence="5">5.4.99.-</ecNumber>
    </recommendedName>
</protein>
<dbReference type="Gene3D" id="3.30.70.580">
    <property type="entry name" value="Pseudouridine synthase I, catalytic domain, N-terminal subdomain"/>
    <property type="match status" value="1"/>
</dbReference>
<dbReference type="InterPro" id="IPR042092">
    <property type="entry name" value="PsdUridine_s_RsuA/RluB/E/F_cat"/>
</dbReference>
<dbReference type="GO" id="GO:0000455">
    <property type="term" value="P:enzyme-directed rRNA pseudouridine synthesis"/>
    <property type="evidence" value="ECO:0007669"/>
    <property type="project" value="UniProtKB-ARBA"/>
</dbReference>
<name>K8Z9X5_9ENTE</name>
<dbReference type="InterPro" id="IPR020103">
    <property type="entry name" value="PsdUridine_synth_cat_dom_sf"/>
</dbReference>
<dbReference type="GO" id="GO:0005829">
    <property type="term" value="C:cytosol"/>
    <property type="evidence" value="ECO:0007669"/>
    <property type="project" value="UniProtKB-ARBA"/>
</dbReference>
<dbReference type="GO" id="GO:0003723">
    <property type="term" value="F:RNA binding"/>
    <property type="evidence" value="ECO:0007669"/>
    <property type="project" value="UniProtKB-KW"/>
</dbReference>
<dbReference type="InterPro" id="IPR006145">
    <property type="entry name" value="PsdUridine_synth_RsuA/RluA"/>
</dbReference>
<evidence type="ECO:0000313" key="8">
    <source>
        <dbReference type="Proteomes" id="UP000016057"/>
    </source>
</evidence>
<evidence type="ECO:0000256" key="2">
    <source>
        <dbReference type="ARBA" id="ARBA00022884"/>
    </source>
</evidence>
<dbReference type="InterPro" id="IPR002942">
    <property type="entry name" value="S4_RNA-bd"/>
</dbReference>
<dbReference type="OrthoDB" id="9807213at2"/>
<gene>
    <name evidence="7" type="ORF">C683_0113</name>
</gene>
<dbReference type="SUPFAM" id="SSF55174">
    <property type="entry name" value="Alpha-L RNA-binding motif"/>
    <property type="match status" value="1"/>
</dbReference>
<dbReference type="STRING" id="1234409.C683_0113"/>
<dbReference type="PANTHER" id="PTHR47683:SF4">
    <property type="entry name" value="PSEUDOURIDINE SYNTHASE"/>
    <property type="match status" value="1"/>
</dbReference>
<dbReference type="PROSITE" id="PS01149">
    <property type="entry name" value="PSI_RSU"/>
    <property type="match status" value="1"/>
</dbReference>
<dbReference type="Gene3D" id="3.10.290.10">
    <property type="entry name" value="RNA-binding S4 domain"/>
    <property type="match status" value="1"/>
</dbReference>
<dbReference type="SMART" id="SM00363">
    <property type="entry name" value="S4"/>
    <property type="match status" value="1"/>
</dbReference>
<evidence type="ECO:0000256" key="5">
    <source>
        <dbReference type="RuleBase" id="RU003887"/>
    </source>
</evidence>
<evidence type="ECO:0000259" key="6">
    <source>
        <dbReference type="SMART" id="SM00363"/>
    </source>
</evidence>
<keyword evidence="2 4" id="KW-0694">RNA-binding</keyword>
<dbReference type="Pfam" id="PF01479">
    <property type="entry name" value="S4"/>
    <property type="match status" value="1"/>
</dbReference>
<dbReference type="Proteomes" id="UP000016057">
    <property type="component" value="Unassembled WGS sequence"/>
</dbReference>
<dbReference type="AlphaFoldDB" id="K8Z9X5"/>
<dbReference type="SUPFAM" id="SSF55120">
    <property type="entry name" value="Pseudouridine synthase"/>
    <property type="match status" value="1"/>
</dbReference>
<dbReference type="NCBIfam" id="TIGR00093">
    <property type="entry name" value="pseudouridine synthase"/>
    <property type="match status" value="1"/>
</dbReference>
<proteinExistence type="inferred from homology"/>
<dbReference type="PROSITE" id="PS50889">
    <property type="entry name" value="S4"/>
    <property type="match status" value="1"/>
</dbReference>
<organism evidence="7 8">
    <name type="scientific">Catellicoccus marimammalium M35/04/3</name>
    <dbReference type="NCBI Taxonomy" id="1234409"/>
    <lineage>
        <taxon>Bacteria</taxon>
        <taxon>Bacillati</taxon>
        <taxon>Bacillota</taxon>
        <taxon>Bacilli</taxon>
        <taxon>Lactobacillales</taxon>
        <taxon>Enterococcaceae</taxon>
        <taxon>Catellicoccus</taxon>
    </lineage>
</organism>
<dbReference type="InterPro" id="IPR000748">
    <property type="entry name" value="PsdUridine_synth_RsuA/RluB/E/F"/>
</dbReference>
<reference evidence="7 8" key="1">
    <citation type="journal article" date="2013" name="Genome Announc.">
        <title>Draft Genome Sequence of Catellicoccus marimammalium, a Novel Species Commonly Found in Gull Feces.</title>
        <authorList>
            <person name="Weigand M.R."/>
            <person name="Ryu H."/>
            <person name="Bozcek L."/>
            <person name="Konstantinidis K.T."/>
            <person name="Santo Domingo J.W."/>
        </authorList>
    </citation>
    <scope>NUCLEOTIDE SEQUENCE [LARGE SCALE GENOMIC DNA]</scope>
    <source>
        <strain evidence="7 8">M35/04/3</strain>
    </source>
</reference>